<evidence type="ECO:0000256" key="1">
    <source>
        <dbReference type="SAM" id="MobiDB-lite"/>
    </source>
</evidence>
<dbReference type="Proteomes" id="UP001491310">
    <property type="component" value="Unassembled WGS sequence"/>
</dbReference>
<evidence type="ECO:0000313" key="2">
    <source>
        <dbReference type="EMBL" id="KAK9906674.1"/>
    </source>
</evidence>
<name>A0ABR2YJH2_9CHLO</name>
<protein>
    <recommendedName>
        <fullName evidence="4">RRM domain-containing protein</fullName>
    </recommendedName>
</protein>
<comment type="caution">
    <text evidence="2">The sequence shown here is derived from an EMBL/GenBank/DDBJ whole genome shotgun (WGS) entry which is preliminary data.</text>
</comment>
<accession>A0ABR2YJH2</accession>
<proteinExistence type="predicted"/>
<feature type="region of interest" description="Disordered" evidence="1">
    <location>
        <begin position="69"/>
        <end position="91"/>
    </location>
</feature>
<dbReference type="EMBL" id="JALJOT010000010">
    <property type="protein sequence ID" value="KAK9906674.1"/>
    <property type="molecule type" value="Genomic_DNA"/>
</dbReference>
<feature type="compositionally biased region" description="Low complexity" evidence="1">
    <location>
        <begin position="69"/>
        <end position="79"/>
    </location>
</feature>
<evidence type="ECO:0000313" key="3">
    <source>
        <dbReference type="Proteomes" id="UP001491310"/>
    </source>
</evidence>
<organism evidence="2 3">
    <name type="scientific">Coccomyxa subellipsoidea</name>
    <dbReference type="NCBI Taxonomy" id="248742"/>
    <lineage>
        <taxon>Eukaryota</taxon>
        <taxon>Viridiplantae</taxon>
        <taxon>Chlorophyta</taxon>
        <taxon>core chlorophytes</taxon>
        <taxon>Trebouxiophyceae</taxon>
        <taxon>Trebouxiophyceae incertae sedis</taxon>
        <taxon>Coccomyxaceae</taxon>
        <taxon>Coccomyxa</taxon>
    </lineage>
</organism>
<keyword evidence="3" id="KW-1185">Reference proteome</keyword>
<sequence>MNARQGKKHAPRTKFQEVAFLLPVLSNGVSAHYRQAKEWTHSMSDSNSSGSGEVFPAYMGMVASDAESATPSRSSSALSEEAEEQQEPLEALPEDVLVTNLSPFSAREQVAQAFRRICHVTFVRGAHSITLEASRGGNRVVYARVDSAAPHMAEIAGFIFQDATITWACMLLVVRRIMYGPERMDVTMLQRPLQ</sequence>
<evidence type="ECO:0008006" key="4">
    <source>
        <dbReference type="Google" id="ProtNLM"/>
    </source>
</evidence>
<reference evidence="2 3" key="1">
    <citation type="journal article" date="2024" name="Nat. Commun.">
        <title>Phylogenomics reveals the evolutionary origins of lichenization in chlorophyte algae.</title>
        <authorList>
            <person name="Puginier C."/>
            <person name="Libourel C."/>
            <person name="Otte J."/>
            <person name="Skaloud P."/>
            <person name="Haon M."/>
            <person name="Grisel S."/>
            <person name="Petersen M."/>
            <person name="Berrin J.G."/>
            <person name="Delaux P.M."/>
            <person name="Dal Grande F."/>
            <person name="Keller J."/>
        </authorList>
    </citation>
    <scope>NUCLEOTIDE SEQUENCE [LARGE SCALE GENOMIC DNA]</scope>
    <source>
        <strain evidence="2 3">SAG 216-7</strain>
    </source>
</reference>
<gene>
    <name evidence="2" type="ORF">WJX75_005916</name>
</gene>